<keyword evidence="6 8" id="KW-0496">Mitochondrion</keyword>
<organism evidence="11">
    <name type="scientific">Noctiluca scintillans</name>
    <name type="common">Sea sparkle</name>
    <name type="synonym">Red tide dinoflagellate</name>
    <dbReference type="NCBI Taxonomy" id="2966"/>
    <lineage>
        <taxon>Eukaryota</taxon>
        <taxon>Sar</taxon>
        <taxon>Alveolata</taxon>
        <taxon>Dinophyceae</taxon>
        <taxon>Noctilucales</taxon>
        <taxon>Noctilucaceae</taxon>
        <taxon>Noctiluca</taxon>
    </lineage>
</organism>
<dbReference type="GO" id="GO:0004740">
    <property type="term" value="F:pyruvate dehydrogenase (acetyl-transferring) kinase activity"/>
    <property type="evidence" value="ECO:0007669"/>
    <property type="project" value="UniProtKB-EC"/>
</dbReference>
<reference evidence="11" key="1">
    <citation type="submission" date="2021-01" db="EMBL/GenBank/DDBJ databases">
        <authorList>
            <person name="Corre E."/>
            <person name="Pelletier E."/>
            <person name="Niang G."/>
            <person name="Scheremetjew M."/>
            <person name="Finn R."/>
            <person name="Kale V."/>
            <person name="Holt S."/>
            <person name="Cochrane G."/>
            <person name="Meng A."/>
            <person name="Brown T."/>
            <person name="Cohen L."/>
        </authorList>
    </citation>
    <scope>NUCLEOTIDE SEQUENCE</scope>
</reference>
<evidence type="ECO:0000256" key="4">
    <source>
        <dbReference type="ARBA" id="ARBA00022777"/>
    </source>
</evidence>
<evidence type="ECO:0000256" key="1">
    <source>
        <dbReference type="ARBA" id="ARBA00006155"/>
    </source>
</evidence>
<proteinExistence type="inferred from homology"/>
<dbReference type="PANTHER" id="PTHR11947">
    <property type="entry name" value="PYRUVATE DEHYDROGENASE KINASE"/>
    <property type="match status" value="1"/>
</dbReference>
<keyword evidence="4 8" id="KW-0418">Kinase</keyword>
<sequence length="403" mass="45561">MRLCQAIRAHRFFSHLWRRHDCMYQRRWTSRLVSAKRMRDFFEAEVTHFSTIPGEVLNLEYLLTAASCPHLAATCIYDEIPKRFAKRIRQIEMLDGWDQDSSLQQLHECYVTSFQEIRMAEIKSHDLASLAEFTKTVRRLKERQKPVLSLLGKACAHKIAEDTELGPKFWNNWLSTFLKSRVSTEMLTSQYLEVVTQTMQGVRAVTGIVDPNCEPLAVCQEAAHAARQICLNHLGLEPHVTIEVRAKMSTNFSFIPQYLHFILLEVLKNSCAATTQAAFTSTSIADPSLGIEMKKINVVICCDNHRIAVRISDLAGGIPSEIGDRVWDYLYAGPAPQYGDAGSNPLRSFGLGLPHARLYAEFLGGSLTLRSLPAYGTDTYLFLPRIDISPFLPDDSTRSVFTV</sequence>
<gene>
    <name evidence="11" type="ORF">NSCI0253_LOCUS42749</name>
</gene>
<evidence type="ECO:0000256" key="8">
    <source>
        <dbReference type="RuleBase" id="RU366032"/>
    </source>
</evidence>
<feature type="domain" description="Histidine kinase/HSP90-like ATPase" evidence="9">
    <location>
        <begin position="258"/>
        <end position="385"/>
    </location>
</feature>
<dbReference type="SUPFAM" id="SSF55874">
    <property type="entry name" value="ATPase domain of HSP90 chaperone/DNA topoisomerase II/histidine kinase"/>
    <property type="match status" value="1"/>
</dbReference>
<evidence type="ECO:0000256" key="6">
    <source>
        <dbReference type="ARBA" id="ARBA00023128"/>
    </source>
</evidence>
<name>A0A7S1AXR0_NOCSC</name>
<evidence type="ECO:0000256" key="2">
    <source>
        <dbReference type="ARBA" id="ARBA00022679"/>
    </source>
</evidence>
<dbReference type="Gene3D" id="1.20.140.20">
    <property type="entry name" value="Alpha-ketoacid/pyruvate dehydrogenase kinase, N-terminal domain"/>
    <property type="match status" value="1"/>
</dbReference>
<evidence type="ECO:0000256" key="3">
    <source>
        <dbReference type="ARBA" id="ARBA00022741"/>
    </source>
</evidence>
<dbReference type="SUPFAM" id="SSF69012">
    <property type="entry name" value="alpha-ketoacid dehydrogenase kinase, N-terminal domain"/>
    <property type="match status" value="1"/>
</dbReference>
<dbReference type="GO" id="GO:0010906">
    <property type="term" value="P:regulation of glucose metabolic process"/>
    <property type="evidence" value="ECO:0007669"/>
    <property type="project" value="TreeGrafter"/>
</dbReference>
<comment type="subcellular location">
    <subcellularLocation>
        <location evidence="8">Mitochondrion matrix</location>
    </subcellularLocation>
</comment>
<dbReference type="InterPro" id="IPR018955">
    <property type="entry name" value="BCDHK/PDK_N"/>
</dbReference>
<evidence type="ECO:0000256" key="5">
    <source>
        <dbReference type="ARBA" id="ARBA00022840"/>
    </source>
</evidence>
<dbReference type="EC" id="2.7.11.-" evidence="8"/>
<dbReference type="InterPro" id="IPR036890">
    <property type="entry name" value="HATPase_C_sf"/>
</dbReference>
<evidence type="ECO:0000259" key="9">
    <source>
        <dbReference type="Pfam" id="PF02518"/>
    </source>
</evidence>
<feature type="domain" description="Branched-chain alpha-ketoacid dehydrogenase kinase/Pyruvate dehydrogenase kinase N-terminal" evidence="10">
    <location>
        <begin position="72"/>
        <end position="209"/>
    </location>
</feature>
<comment type="similarity">
    <text evidence="1 8">Belongs to the PDK/BCKDK protein kinase family.</text>
</comment>
<dbReference type="Pfam" id="PF10436">
    <property type="entry name" value="BCDHK_Adom3"/>
    <property type="match status" value="1"/>
</dbReference>
<evidence type="ECO:0000313" key="11">
    <source>
        <dbReference type="EMBL" id="CAD8868393.1"/>
    </source>
</evidence>
<dbReference type="EMBL" id="HBFQ01060392">
    <property type="protein sequence ID" value="CAD8868393.1"/>
    <property type="molecule type" value="Transcribed_RNA"/>
</dbReference>
<dbReference type="Gene3D" id="3.30.565.10">
    <property type="entry name" value="Histidine kinase-like ATPase, C-terminal domain"/>
    <property type="match status" value="1"/>
</dbReference>
<dbReference type="InterPro" id="IPR003594">
    <property type="entry name" value="HATPase_dom"/>
</dbReference>
<keyword evidence="5 8" id="KW-0067">ATP-binding</keyword>
<dbReference type="GO" id="GO:0005524">
    <property type="term" value="F:ATP binding"/>
    <property type="evidence" value="ECO:0007669"/>
    <property type="project" value="UniProtKB-UniRule"/>
</dbReference>
<dbReference type="InterPro" id="IPR039028">
    <property type="entry name" value="BCKD/PDK"/>
</dbReference>
<evidence type="ECO:0000256" key="7">
    <source>
        <dbReference type="ARBA" id="ARBA00048201"/>
    </source>
</evidence>
<dbReference type="Pfam" id="PF02518">
    <property type="entry name" value="HATPase_c"/>
    <property type="match status" value="1"/>
</dbReference>
<evidence type="ECO:0000259" key="10">
    <source>
        <dbReference type="Pfam" id="PF10436"/>
    </source>
</evidence>
<dbReference type="GO" id="GO:0005759">
    <property type="term" value="C:mitochondrial matrix"/>
    <property type="evidence" value="ECO:0007669"/>
    <property type="project" value="UniProtKB-SubCell"/>
</dbReference>
<dbReference type="InterPro" id="IPR036784">
    <property type="entry name" value="AK/P_DHK_N_sf"/>
</dbReference>
<accession>A0A7S1AXR0</accession>
<keyword evidence="2 8" id="KW-0808">Transferase</keyword>
<comment type="catalytic activity">
    <reaction evidence="7">
        <text>L-seryl-[pyruvate dehydrogenase E1 alpha subunit] + ATP = O-phospho-L-seryl-[pyruvate dehydrogenase E1 alpha subunit] + ADP + H(+)</text>
        <dbReference type="Rhea" id="RHEA:23052"/>
        <dbReference type="Rhea" id="RHEA-COMP:13689"/>
        <dbReference type="Rhea" id="RHEA-COMP:13690"/>
        <dbReference type="ChEBI" id="CHEBI:15378"/>
        <dbReference type="ChEBI" id="CHEBI:29999"/>
        <dbReference type="ChEBI" id="CHEBI:30616"/>
        <dbReference type="ChEBI" id="CHEBI:83421"/>
        <dbReference type="ChEBI" id="CHEBI:456216"/>
        <dbReference type="EC" id="2.7.11.2"/>
    </reaction>
</comment>
<keyword evidence="3 8" id="KW-0547">Nucleotide-binding</keyword>
<protein>
    <recommendedName>
        <fullName evidence="8">Protein-serine/threonine kinase</fullName>
        <ecNumber evidence="8">2.7.11.-</ecNumber>
    </recommendedName>
</protein>
<dbReference type="PANTHER" id="PTHR11947:SF3">
    <property type="entry name" value="[PYRUVATE DEHYDROGENASE (ACETYL-TRANSFERRING)] KINASE, MITOCHONDRIAL"/>
    <property type="match status" value="1"/>
</dbReference>
<dbReference type="AlphaFoldDB" id="A0A7S1AXR0"/>